<evidence type="ECO:0000256" key="4">
    <source>
        <dbReference type="ARBA" id="ARBA00022857"/>
    </source>
</evidence>
<evidence type="ECO:0000256" key="9">
    <source>
        <dbReference type="ARBA" id="ARBA00059620"/>
    </source>
</evidence>
<evidence type="ECO:0000256" key="7">
    <source>
        <dbReference type="ARBA" id="ARBA00023098"/>
    </source>
</evidence>
<dbReference type="GO" id="GO:0052650">
    <property type="term" value="F:all-trans-retinol dehydrogenase (NADP+) activity"/>
    <property type="evidence" value="ECO:0007669"/>
    <property type="project" value="UniProtKB-ARBA"/>
</dbReference>
<evidence type="ECO:0000256" key="2">
    <source>
        <dbReference type="ARBA" id="ARBA00006484"/>
    </source>
</evidence>
<keyword evidence="6" id="KW-0560">Oxidoreductase</keyword>
<keyword evidence="4" id="KW-0521">NADP</keyword>
<evidence type="ECO:0000256" key="6">
    <source>
        <dbReference type="ARBA" id="ARBA00023002"/>
    </source>
</evidence>
<keyword evidence="14" id="KW-1185">Reference proteome</keyword>
<keyword evidence="3" id="KW-0812">Transmembrane</keyword>
<evidence type="ECO:0000256" key="3">
    <source>
        <dbReference type="ARBA" id="ARBA00022692"/>
    </source>
</evidence>
<dbReference type="PRINTS" id="PR00080">
    <property type="entry name" value="SDRFAMILY"/>
</dbReference>
<dbReference type="PANTHER" id="PTHR24322:SF736">
    <property type="entry name" value="RETINOL DEHYDROGENASE 10"/>
    <property type="match status" value="1"/>
</dbReference>
<keyword evidence="8" id="KW-0472">Membrane</keyword>
<dbReference type="Pfam" id="PF00106">
    <property type="entry name" value="adh_short"/>
    <property type="match status" value="1"/>
</dbReference>
<comment type="function">
    <text evidence="9">Catalyzes the reduction of all-trans-retinal to all-trans-retinol in the presence of NADPH.</text>
</comment>
<dbReference type="GO" id="GO:0016020">
    <property type="term" value="C:membrane"/>
    <property type="evidence" value="ECO:0007669"/>
    <property type="project" value="UniProtKB-SubCell"/>
</dbReference>
<dbReference type="STRING" id="363999.A0A439CPZ3"/>
<dbReference type="InterPro" id="IPR036291">
    <property type="entry name" value="NAD(P)-bd_dom_sf"/>
</dbReference>
<evidence type="ECO:0000256" key="10">
    <source>
        <dbReference type="ARBA" id="ARBA00068717"/>
    </source>
</evidence>
<keyword evidence="5" id="KW-1133">Transmembrane helix</keyword>
<evidence type="ECO:0000256" key="1">
    <source>
        <dbReference type="ARBA" id="ARBA00004141"/>
    </source>
</evidence>
<keyword evidence="7" id="KW-0443">Lipid metabolism</keyword>
<evidence type="ECO:0000313" key="13">
    <source>
        <dbReference type="EMBL" id="RWA04219.1"/>
    </source>
</evidence>
<dbReference type="Gene3D" id="3.40.50.720">
    <property type="entry name" value="NAD(P)-binding Rossmann-like Domain"/>
    <property type="match status" value="1"/>
</dbReference>
<evidence type="ECO:0000313" key="14">
    <source>
        <dbReference type="Proteomes" id="UP000286045"/>
    </source>
</evidence>
<dbReference type="EMBL" id="RYZI01000608">
    <property type="protein sequence ID" value="RWA04219.1"/>
    <property type="molecule type" value="Genomic_DNA"/>
</dbReference>
<dbReference type="FunFam" id="3.40.50.720:FF:000131">
    <property type="entry name" value="Short-chain dehydrogenase/reductase 3"/>
    <property type="match status" value="1"/>
</dbReference>
<comment type="similarity">
    <text evidence="2 12">Belongs to the short-chain dehydrogenases/reductases (SDR) family.</text>
</comment>
<protein>
    <recommendedName>
        <fullName evidence="10">Short-chain dehydrogenase/reductase 3</fullName>
    </recommendedName>
    <alternativeName>
        <fullName evidence="11">Retinal short-chain dehydrogenase/reductase 1</fullName>
    </alternativeName>
</protein>
<reference evidence="13 14" key="1">
    <citation type="submission" date="2018-12" db="EMBL/GenBank/DDBJ databases">
        <title>Draft genome sequence of Xylaria grammica IHI A82.</title>
        <authorList>
            <person name="Buettner E."/>
            <person name="Kellner H."/>
        </authorList>
    </citation>
    <scope>NUCLEOTIDE SEQUENCE [LARGE SCALE GENOMIC DNA]</scope>
    <source>
        <strain evidence="13 14">IHI A82</strain>
    </source>
</reference>
<gene>
    <name evidence="13" type="ORF">EKO27_g10882</name>
</gene>
<dbReference type="PANTHER" id="PTHR24322">
    <property type="entry name" value="PKSB"/>
    <property type="match status" value="1"/>
</dbReference>
<comment type="caution">
    <text evidence="13">The sequence shown here is derived from an EMBL/GenBank/DDBJ whole genome shotgun (WGS) entry which is preliminary data.</text>
</comment>
<dbReference type="InterPro" id="IPR002347">
    <property type="entry name" value="SDR_fam"/>
</dbReference>
<dbReference type="SUPFAM" id="SSF51735">
    <property type="entry name" value="NAD(P)-binding Rossmann-fold domains"/>
    <property type="match status" value="1"/>
</dbReference>
<comment type="subcellular location">
    <subcellularLocation>
        <location evidence="1">Membrane</location>
        <topology evidence="1">Multi-pass membrane protein</topology>
    </subcellularLocation>
</comment>
<evidence type="ECO:0000256" key="11">
    <source>
        <dbReference type="ARBA" id="ARBA00082544"/>
    </source>
</evidence>
<evidence type="ECO:0000256" key="12">
    <source>
        <dbReference type="RuleBase" id="RU000363"/>
    </source>
</evidence>
<dbReference type="Proteomes" id="UP000286045">
    <property type="component" value="Unassembled WGS sequence"/>
</dbReference>
<evidence type="ECO:0000256" key="5">
    <source>
        <dbReference type="ARBA" id="ARBA00022989"/>
    </source>
</evidence>
<dbReference type="PRINTS" id="PR00081">
    <property type="entry name" value="GDHRDH"/>
</dbReference>
<sequence length="326" mass="35234">MRLPSARLDSRFSEYLSFLGAAGNLVPKVIQGVLFFSIARSLNSGLNKWATNNWRFSASKPHRWSDEIVVVTGGSSGIGEQLVLGLIRHGLKVAVLDVQAPPESISDLGAKFYECDVTSSDSVSHAADAVRRDLGHPSILINNAGIQKSAPILKTDHRLVRKVFEVNTISHWITAREFLPRMIQHDRGHIVTVASVASFVGLPCGADYAASKAAALAFHESLTSELKHIYKSPGVISTIVHPNFVRTPLIEEEAHRLEKVGVALLTSEAVADAILAQILKGTGGQVIIPGSSSVASFLRSFPNWTQEIVRDHIGKKMASMATFSAT</sequence>
<organism evidence="13 14">
    <name type="scientific">Xylaria grammica</name>
    <dbReference type="NCBI Taxonomy" id="363999"/>
    <lineage>
        <taxon>Eukaryota</taxon>
        <taxon>Fungi</taxon>
        <taxon>Dikarya</taxon>
        <taxon>Ascomycota</taxon>
        <taxon>Pezizomycotina</taxon>
        <taxon>Sordariomycetes</taxon>
        <taxon>Xylariomycetidae</taxon>
        <taxon>Xylariales</taxon>
        <taxon>Xylariaceae</taxon>
        <taxon>Xylaria</taxon>
    </lineage>
</organism>
<name>A0A439CPZ3_9PEZI</name>
<evidence type="ECO:0000256" key="8">
    <source>
        <dbReference type="ARBA" id="ARBA00023136"/>
    </source>
</evidence>
<accession>A0A439CPZ3</accession>
<proteinExistence type="inferred from homology"/>
<dbReference type="AlphaFoldDB" id="A0A439CPZ3"/>